<keyword evidence="3" id="KW-0479">Metal-binding</keyword>
<dbReference type="GO" id="GO:0046872">
    <property type="term" value="F:metal ion binding"/>
    <property type="evidence" value="ECO:0007669"/>
    <property type="project" value="UniProtKB-KW"/>
</dbReference>
<organism evidence="7 8">
    <name type="scientific">Candidatus Berkelbacteria bacterium RBG_13_40_8</name>
    <dbReference type="NCBI Taxonomy" id="1797467"/>
    <lineage>
        <taxon>Bacteria</taxon>
        <taxon>Candidatus Berkelbacteria</taxon>
    </lineage>
</organism>
<dbReference type="AlphaFoldDB" id="A0A1F5DM29"/>
<evidence type="ECO:0000313" key="8">
    <source>
        <dbReference type="Proteomes" id="UP000178764"/>
    </source>
</evidence>
<dbReference type="SFLD" id="SFLDS00029">
    <property type="entry name" value="Radical_SAM"/>
    <property type="match status" value="1"/>
</dbReference>
<evidence type="ECO:0000256" key="1">
    <source>
        <dbReference type="ARBA" id="ARBA00001966"/>
    </source>
</evidence>
<dbReference type="SFLD" id="SFLDG01123">
    <property type="entry name" value="methyltransferase_(Class_B)"/>
    <property type="match status" value="1"/>
</dbReference>
<dbReference type="SMART" id="SM00729">
    <property type="entry name" value="Elp3"/>
    <property type="match status" value="1"/>
</dbReference>
<evidence type="ECO:0000256" key="3">
    <source>
        <dbReference type="ARBA" id="ARBA00022723"/>
    </source>
</evidence>
<reference evidence="7 8" key="1">
    <citation type="journal article" date="2016" name="Nat. Commun.">
        <title>Thousands of microbial genomes shed light on interconnected biogeochemical processes in an aquifer system.</title>
        <authorList>
            <person name="Anantharaman K."/>
            <person name="Brown C.T."/>
            <person name="Hug L.A."/>
            <person name="Sharon I."/>
            <person name="Castelle C.J."/>
            <person name="Probst A.J."/>
            <person name="Thomas B.C."/>
            <person name="Singh A."/>
            <person name="Wilkins M.J."/>
            <person name="Karaoz U."/>
            <person name="Brodie E.L."/>
            <person name="Williams K.H."/>
            <person name="Hubbard S.S."/>
            <person name="Banfield J.F."/>
        </authorList>
    </citation>
    <scope>NUCLEOTIDE SEQUENCE [LARGE SCALE GENOMIC DNA]</scope>
</reference>
<dbReference type="PANTHER" id="PTHR43409">
    <property type="entry name" value="ANAEROBIC MAGNESIUM-PROTOPORPHYRIN IX MONOMETHYL ESTER CYCLASE-RELATED"/>
    <property type="match status" value="1"/>
</dbReference>
<dbReference type="PROSITE" id="PS51918">
    <property type="entry name" value="RADICAL_SAM"/>
    <property type="match status" value="1"/>
</dbReference>
<feature type="domain" description="Radical SAM core" evidence="6">
    <location>
        <begin position="67"/>
        <end position="292"/>
    </location>
</feature>
<dbReference type="GO" id="GO:0003824">
    <property type="term" value="F:catalytic activity"/>
    <property type="evidence" value="ECO:0007669"/>
    <property type="project" value="InterPro"/>
</dbReference>
<keyword evidence="2" id="KW-0949">S-adenosyl-L-methionine</keyword>
<dbReference type="CDD" id="cd01335">
    <property type="entry name" value="Radical_SAM"/>
    <property type="match status" value="1"/>
</dbReference>
<dbReference type="PANTHER" id="PTHR43409:SF16">
    <property type="entry name" value="SLR0320 PROTEIN"/>
    <property type="match status" value="1"/>
</dbReference>
<keyword evidence="5" id="KW-0411">Iron-sulfur</keyword>
<dbReference type="Proteomes" id="UP000178764">
    <property type="component" value="Unassembled WGS sequence"/>
</dbReference>
<evidence type="ECO:0000256" key="4">
    <source>
        <dbReference type="ARBA" id="ARBA00023004"/>
    </source>
</evidence>
<name>A0A1F5DM29_9BACT</name>
<accession>A0A1F5DM29</accession>
<dbReference type="InterPro" id="IPR034466">
    <property type="entry name" value="Methyltransferase_Class_B"/>
</dbReference>
<evidence type="ECO:0000256" key="5">
    <source>
        <dbReference type="ARBA" id="ARBA00023014"/>
    </source>
</evidence>
<dbReference type="GO" id="GO:0051539">
    <property type="term" value="F:4 iron, 4 sulfur cluster binding"/>
    <property type="evidence" value="ECO:0007669"/>
    <property type="project" value="UniProtKB-KW"/>
</dbReference>
<evidence type="ECO:0000256" key="2">
    <source>
        <dbReference type="ARBA" id="ARBA00022691"/>
    </source>
</evidence>
<sequence length="340" mass="39656">MGEPEDTILELAKKIRAEKNFDDVLGITWRKGKKILKNPDRPWIKNLDELPFPAWHLINKNNYIMPFTDKPFFLVATGRGCPYQCLFCADKAYYGQKLRLRSPKRIIDELEYNQKRYGVSDFLFWTESFTINENFAWQVCEEIIARGLKVSWVCNSRVDNVDLKLLKKFKQAGCQMIGYGIESGSQEVLNRARKGTTLEQTIRAVTLAKQADLEVTGHCIVGLPGETKETIRQTEKFVASLGLDFAQFYCAVPFPGSDLYFLAKKKNWIISDDWSLYEQNFSVLSYKKLRADQIMNLRQQAYKNFYLSPRTIINTLLRLRSPKEIWKFIFMAKDFISWIK</sequence>
<comment type="cofactor">
    <cofactor evidence="1">
        <name>[4Fe-4S] cluster</name>
        <dbReference type="ChEBI" id="CHEBI:49883"/>
    </cofactor>
</comment>
<dbReference type="Pfam" id="PF04055">
    <property type="entry name" value="Radical_SAM"/>
    <property type="match status" value="1"/>
</dbReference>
<comment type="caution">
    <text evidence="7">The sequence shown here is derived from an EMBL/GenBank/DDBJ whole genome shotgun (WGS) entry which is preliminary data.</text>
</comment>
<dbReference type="InterPro" id="IPR006638">
    <property type="entry name" value="Elp3/MiaA/NifB-like_rSAM"/>
</dbReference>
<evidence type="ECO:0000259" key="6">
    <source>
        <dbReference type="PROSITE" id="PS51918"/>
    </source>
</evidence>
<dbReference type="SUPFAM" id="SSF102114">
    <property type="entry name" value="Radical SAM enzymes"/>
    <property type="match status" value="1"/>
</dbReference>
<dbReference type="GO" id="GO:0005829">
    <property type="term" value="C:cytosol"/>
    <property type="evidence" value="ECO:0007669"/>
    <property type="project" value="TreeGrafter"/>
</dbReference>
<dbReference type="Gene3D" id="3.80.30.20">
    <property type="entry name" value="tm_1862 like domain"/>
    <property type="match status" value="1"/>
</dbReference>
<dbReference type="InterPro" id="IPR007197">
    <property type="entry name" value="rSAM"/>
</dbReference>
<protein>
    <recommendedName>
        <fullName evidence="6">Radical SAM core domain-containing protein</fullName>
    </recommendedName>
</protein>
<dbReference type="InterPro" id="IPR023404">
    <property type="entry name" value="rSAM_horseshoe"/>
</dbReference>
<dbReference type="InterPro" id="IPR058240">
    <property type="entry name" value="rSAM_sf"/>
</dbReference>
<keyword evidence="4" id="KW-0408">Iron</keyword>
<dbReference type="SFLD" id="SFLDG01082">
    <property type="entry name" value="B12-binding_domain_containing"/>
    <property type="match status" value="1"/>
</dbReference>
<dbReference type="InterPro" id="IPR051198">
    <property type="entry name" value="BchE-like"/>
</dbReference>
<evidence type="ECO:0000313" key="7">
    <source>
        <dbReference type="EMBL" id="OGD56203.1"/>
    </source>
</evidence>
<gene>
    <name evidence="7" type="ORF">A2V71_03335</name>
</gene>
<proteinExistence type="predicted"/>
<dbReference type="EMBL" id="MEZT01000025">
    <property type="protein sequence ID" value="OGD56203.1"/>
    <property type="molecule type" value="Genomic_DNA"/>
</dbReference>